<dbReference type="Proteomes" id="UP000682733">
    <property type="component" value="Unassembled WGS sequence"/>
</dbReference>
<gene>
    <name evidence="1" type="ORF">OVA965_LOCUS36731</name>
    <name evidence="2" type="ORF">TMI583_LOCUS37760</name>
</gene>
<evidence type="ECO:0000313" key="2">
    <source>
        <dbReference type="EMBL" id="CAF4285147.1"/>
    </source>
</evidence>
<proteinExistence type="predicted"/>
<accession>A0A8S2FK99</accession>
<sequence>MLLGCNGTTSPTTQTATTLVENGITTKQNSTLQFASSAEASIQRSRRECRCPWGVRGCVPCPPWDRYCCIL</sequence>
<dbReference type="EMBL" id="CAJNOK010033608">
    <property type="protein sequence ID" value="CAF1496200.1"/>
    <property type="molecule type" value="Genomic_DNA"/>
</dbReference>
<reference evidence="1" key="1">
    <citation type="submission" date="2021-02" db="EMBL/GenBank/DDBJ databases">
        <authorList>
            <person name="Nowell W R."/>
        </authorList>
    </citation>
    <scope>NUCLEOTIDE SEQUENCE</scope>
</reference>
<name>A0A8S2FK99_9BILA</name>
<dbReference type="AlphaFoldDB" id="A0A8S2FK99"/>
<protein>
    <submittedName>
        <fullName evidence="1">Uncharacterized protein</fullName>
    </submittedName>
</protein>
<dbReference type="EMBL" id="CAJOBA010055597">
    <property type="protein sequence ID" value="CAF4285147.1"/>
    <property type="molecule type" value="Genomic_DNA"/>
</dbReference>
<organism evidence="1 3">
    <name type="scientific">Didymodactylos carnosus</name>
    <dbReference type="NCBI Taxonomy" id="1234261"/>
    <lineage>
        <taxon>Eukaryota</taxon>
        <taxon>Metazoa</taxon>
        <taxon>Spiralia</taxon>
        <taxon>Gnathifera</taxon>
        <taxon>Rotifera</taxon>
        <taxon>Eurotatoria</taxon>
        <taxon>Bdelloidea</taxon>
        <taxon>Philodinida</taxon>
        <taxon>Philodinidae</taxon>
        <taxon>Didymodactylos</taxon>
    </lineage>
</organism>
<evidence type="ECO:0000313" key="3">
    <source>
        <dbReference type="Proteomes" id="UP000677228"/>
    </source>
</evidence>
<dbReference type="Proteomes" id="UP000677228">
    <property type="component" value="Unassembled WGS sequence"/>
</dbReference>
<comment type="caution">
    <text evidence="1">The sequence shown here is derived from an EMBL/GenBank/DDBJ whole genome shotgun (WGS) entry which is preliminary data.</text>
</comment>
<evidence type="ECO:0000313" key="1">
    <source>
        <dbReference type="EMBL" id="CAF1496200.1"/>
    </source>
</evidence>